<reference evidence="1 2" key="1">
    <citation type="submission" date="2018-12" db="EMBL/GenBank/DDBJ databases">
        <authorList>
            <consortium name="Pathogen Informatics"/>
        </authorList>
    </citation>
    <scope>NUCLEOTIDE SEQUENCE [LARGE SCALE GENOMIC DNA]</scope>
    <source>
        <strain evidence="1 2">NCTC6754</strain>
    </source>
</reference>
<sequence length="73" mass="7755">MKRSPLAAASSSLTPIKTVNVVSLSGEAQSGLVDAVNEYNQKVQLTFNNLKTDGTSKLASFGERVGDQKLTLE</sequence>
<gene>
    <name evidence="1" type="primary">ydgA_2</name>
    <name evidence="1" type="ORF">NCTC6754_06123</name>
</gene>
<accession>A0A447U3R0</accession>
<organism evidence="1 2">
    <name type="scientific">Salmonella enterica I</name>
    <dbReference type="NCBI Taxonomy" id="59201"/>
    <lineage>
        <taxon>Bacteria</taxon>
        <taxon>Pseudomonadati</taxon>
        <taxon>Pseudomonadota</taxon>
        <taxon>Gammaproteobacteria</taxon>
        <taxon>Enterobacterales</taxon>
        <taxon>Enterobacteriaceae</taxon>
        <taxon>Salmonella</taxon>
    </lineage>
</organism>
<evidence type="ECO:0000313" key="2">
    <source>
        <dbReference type="Proteomes" id="UP000269208"/>
    </source>
</evidence>
<dbReference type="EMBL" id="LR134190">
    <property type="protein sequence ID" value="VEB59836.1"/>
    <property type="molecule type" value="Genomic_DNA"/>
</dbReference>
<dbReference type="Proteomes" id="UP000269208">
    <property type="component" value="Chromosome"/>
</dbReference>
<dbReference type="AlphaFoldDB" id="A0A447U3R0"/>
<protein>
    <submittedName>
        <fullName evidence="1">GTP-binding protein YdgA</fullName>
    </submittedName>
</protein>
<proteinExistence type="predicted"/>
<name>A0A447U3R0_SALET</name>
<evidence type="ECO:0000313" key="1">
    <source>
        <dbReference type="EMBL" id="VEB59836.1"/>
    </source>
</evidence>